<dbReference type="InterPro" id="IPR003718">
    <property type="entry name" value="OsmC/Ohr_fam"/>
</dbReference>
<dbReference type="Proteomes" id="UP000640333">
    <property type="component" value="Unassembled WGS sequence"/>
</dbReference>
<name>A0A8J7F9T1_9GAMM</name>
<evidence type="ECO:0000313" key="1">
    <source>
        <dbReference type="EMBL" id="MBE9396004.1"/>
    </source>
</evidence>
<proteinExistence type="predicted"/>
<dbReference type="InterPro" id="IPR052924">
    <property type="entry name" value="OsmC/Ohr_hydroprdx_reductase"/>
</dbReference>
<dbReference type="EMBL" id="JADEYS010000001">
    <property type="protein sequence ID" value="MBE9396004.1"/>
    <property type="molecule type" value="Genomic_DNA"/>
</dbReference>
<dbReference type="InterPro" id="IPR036102">
    <property type="entry name" value="OsmC/Ohrsf"/>
</dbReference>
<accession>A0A8J7F9T1</accession>
<dbReference type="InterPro" id="IPR015946">
    <property type="entry name" value="KH_dom-like_a/b"/>
</dbReference>
<dbReference type="PANTHER" id="PTHR35368">
    <property type="entry name" value="HYDROPEROXIDE REDUCTASE"/>
    <property type="match status" value="1"/>
</dbReference>
<dbReference type="AlphaFoldDB" id="A0A8J7F9T1"/>
<dbReference type="Gene3D" id="3.30.300.20">
    <property type="match status" value="1"/>
</dbReference>
<organism evidence="1 2">
    <name type="scientific">Pontibacterium sinense</name>
    <dbReference type="NCBI Taxonomy" id="2781979"/>
    <lineage>
        <taxon>Bacteria</taxon>
        <taxon>Pseudomonadati</taxon>
        <taxon>Pseudomonadota</taxon>
        <taxon>Gammaproteobacteria</taxon>
        <taxon>Oceanospirillales</taxon>
        <taxon>Oceanospirillaceae</taxon>
        <taxon>Pontibacterium</taxon>
    </lineage>
</organism>
<gene>
    <name evidence="1" type="ORF">IOQ59_01880</name>
</gene>
<dbReference type="SUPFAM" id="SSF82784">
    <property type="entry name" value="OsmC-like"/>
    <property type="match status" value="1"/>
</dbReference>
<dbReference type="Pfam" id="PF02566">
    <property type="entry name" value="OsmC"/>
    <property type="match status" value="1"/>
</dbReference>
<dbReference type="PANTHER" id="PTHR35368:SF1">
    <property type="entry name" value="HYDROPEROXIDE REDUCTASE"/>
    <property type="match status" value="1"/>
</dbReference>
<keyword evidence="2" id="KW-1185">Reference proteome</keyword>
<protein>
    <submittedName>
        <fullName evidence="1">OsmC family protein</fullName>
    </submittedName>
</protein>
<reference evidence="1" key="1">
    <citation type="submission" date="2020-10" db="EMBL/GenBank/DDBJ databases">
        <title>Bacterium isolated from coastal waters sediment.</title>
        <authorList>
            <person name="Chen R.-J."/>
            <person name="Lu D.-C."/>
            <person name="Zhu K.-L."/>
            <person name="Du Z.-J."/>
        </authorList>
    </citation>
    <scope>NUCLEOTIDE SEQUENCE</scope>
    <source>
        <strain evidence="1">N1Y112</strain>
    </source>
</reference>
<comment type="caution">
    <text evidence="1">The sequence shown here is derived from an EMBL/GenBank/DDBJ whole genome shotgun (WGS) entry which is preliminary data.</text>
</comment>
<dbReference type="RefSeq" id="WP_193951549.1">
    <property type="nucleotide sequence ID" value="NZ_JADEYS010000001.1"/>
</dbReference>
<evidence type="ECO:0000313" key="2">
    <source>
        <dbReference type="Proteomes" id="UP000640333"/>
    </source>
</evidence>
<sequence length="145" mass="15671">MAGLKTISITANMGDSSAIYADIRDHKMVIDQPTAAGGKNEGPTPLEYFLFSLAGCIASIARIAAMQKKIDLRGMELKVDATLNPAGLMGKETEDRVGFQTISVDASIDADMSESEKKAFLDAVCDRCPLHDNIKLETRVDHQLV</sequence>